<comment type="caution">
    <text evidence="2">The sequence shown here is derived from an EMBL/GenBank/DDBJ whole genome shotgun (WGS) entry which is preliminary data.</text>
</comment>
<dbReference type="EMBL" id="QPJT01000018">
    <property type="protein sequence ID" value="RCX13268.1"/>
    <property type="molecule type" value="Genomic_DNA"/>
</dbReference>
<feature type="compositionally biased region" description="Low complexity" evidence="1">
    <location>
        <begin position="92"/>
        <end position="104"/>
    </location>
</feature>
<feature type="compositionally biased region" description="Polar residues" evidence="1">
    <location>
        <begin position="80"/>
        <end position="89"/>
    </location>
</feature>
<evidence type="ECO:0000256" key="1">
    <source>
        <dbReference type="SAM" id="MobiDB-lite"/>
    </source>
</evidence>
<accession>A0A369AY67</accession>
<dbReference type="AlphaFoldDB" id="A0A369AY67"/>
<feature type="region of interest" description="Disordered" evidence="1">
    <location>
        <begin position="78"/>
        <end position="111"/>
    </location>
</feature>
<evidence type="ECO:0000313" key="2">
    <source>
        <dbReference type="EMBL" id="RCX13268.1"/>
    </source>
</evidence>
<dbReference type="OrthoDB" id="95576at2"/>
<dbReference type="RefSeq" id="WP_114298684.1">
    <property type="nucleotide sequence ID" value="NZ_QPJT01000018.1"/>
</dbReference>
<reference evidence="2 3" key="1">
    <citation type="submission" date="2018-07" db="EMBL/GenBank/DDBJ databases">
        <title>Genomic Encyclopedia of Type Strains, Phase IV (KMG-IV): sequencing the most valuable type-strain genomes for metagenomic binning, comparative biology and taxonomic classification.</title>
        <authorList>
            <person name="Goeker M."/>
        </authorList>
    </citation>
    <scope>NUCLEOTIDE SEQUENCE [LARGE SCALE GENOMIC DNA]</scope>
    <source>
        <strain evidence="2 3">DSM 27016</strain>
    </source>
</reference>
<name>A0A369AY67_9FIRM</name>
<gene>
    <name evidence="2" type="ORF">DFR58_11886</name>
</gene>
<dbReference type="Proteomes" id="UP000253034">
    <property type="component" value="Unassembled WGS sequence"/>
</dbReference>
<protein>
    <submittedName>
        <fullName evidence="2">Uncharacterized protein DUF2577</fullName>
    </submittedName>
</protein>
<dbReference type="Pfam" id="PF10844">
    <property type="entry name" value="DUF2577"/>
    <property type="match status" value="1"/>
</dbReference>
<sequence length="163" mass="17525">MGAAELVNLIRKEAGTVIAGRSRGFELATVISPYPGLVIRVDNMKAELSRTDLVVCERLMSGTRIVSLKSEPGVVRDLGHTQQTAARDSNSLRRGSGTLSGSTGEAQGHSHQLNGLDMENAGIELSYAELKFEDTLKAGDRVLVQEVPGGQKYIVIDRVVEYG</sequence>
<organism evidence="2 3">
    <name type="scientific">Anaerobacterium chartisolvens</name>
    <dbReference type="NCBI Taxonomy" id="1297424"/>
    <lineage>
        <taxon>Bacteria</taxon>
        <taxon>Bacillati</taxon>
        <taxon>Bacillota</taxon>
        <taxon>Clostridia</taxon>
        <taxon>Eubacteriales</taxon>
        <taxon>Oscillospiraceae</taxon>
        <taxon>Anaerobacterium</taxon>
    </lineage>
</organism>
<dbReference type="InterPro" id="IPR022555">
    <property type="entry name" value="DUF2577"/>
</dbReference>
<keyword evidence="3" id="KW-1185">Reference proteome</keyword>
<evidence type="ECO:0000313" key="3">
    <source>
        <dbReference type="Proteomes" id="UP000253034"/>
    </source>
</evidence>
<proteinExistence type="predicted"/>